<keyword evidence="10 15" id="KW-0378">Hydrolase</keyword>
<evidence type="ECO:0000256" key="3">
    <source>
        <dbReference type="ARBA" id="ARBA00010200"/>
    </source>
</evidence>
<comment type="subcellular location">
    <subcellularLocation>
        <location evidence="2">Cytoplasm</location>
    </subcellularLocation>
</comment>
<feature type="binding site" evidence="17">
    <location>
        <position position="459"/>
    </location>
    <ligand>
        <name>Zn(2+)</name>
        <dbReference type="ChEBI" id="CHEBI:29105"/>
        <note>catalytic</note>
    </ligand>
</feature>
<evidence type="ECO:0000256" key="5">
    <source>
        <dbReference type="ARBA" id="ARBA00014713"/>
    </source>
</evidence>
<evidence type="ECO:0000256" key="9">
    <source>
        <dbReference type="ARBA" id="ARBA00022723"/>
    </source>
</evidence>
<feature type="binding site" evidence="17">
    <location>
        <position position="454"/>
    </location>
    <ligand>
        <name>Zn(2+)</name>
        <dbReference type="ChEBI" id="CHEBI:29105"/>
        <note>catalytic</note>
    </ligand>
</feature>
<reference evidence="18" key="2">
    <citation type="submission" date="2020-11" db="EMBL/GenBank/DDBJ databases">
        <authorList>
            <person name="McCartney M.A."/>
            <person name="Auch B."/>
            <person name="Kono T."/>
            <person name="Mallez S."/>
            <person name="Becker A."/>
            <person name="Gohl D.M."/>
            <person name="Silverstein K.A.T."/>
            <person name="Koren S."/>
            <person name="Bechman K.B."/>
            <person name="Herman A."/>
            <person name="Abrahante J.E."/>
            <person name="Garbe J."/>
        </authorList>
    </citation>
    <scope>NUCLEOTIDE SEQUENCE</scope>
    <source>
        <strain evidence="18">Duluth1</strain>
        <tissue evidence="18">Whole animal</tissue>
    </source>
</reference>
<evidence type="ECO:0000256" key="13">
    <source>
        <dbReference type="ARBA" id="ARBA00031288"/>
    </source>
</evidence>
<evidence type="ECO:0000256" key="14">
    <source>
        <dbReference type="ARBA" id="ARBA00032119"/>
    </source>
</evidence>
<keyword evidence="11 15" id="KW-0862">Zinc</keyword>
<dbReference type="GO" id="GO:0005737">
    <property type="term" value="C:cytoplasm"/>
    <property type="evidence" value="ECO:0007669"/>
    <property type="project" value="UniProtKB-SubCell"/>
</dbReference>
<protein>
    <recommendedName>
        <fullName evidence="5 15">Dipeptidyl peptidase 3</fullName>
        <ecNumber evidence="4 15">3.4.14.4</ecNumber>
    </recommendedName>
    <alternativeName>
        <fullName evidence="13 15">Dipeptidyl aminopeptidase III</fullName>
    </alternativeName>
    <alternativeName>
        <fullName evidence="14 15">Dipeptidyl peptidase III</fullName>
    </alternativeName>
</protein>
<dbReference type="InterPro" id="IPR039461">
    <property type="entry name" value="Peptidase_M49"/>
</dbReference>
<dbReference type="PIRSF" id="PIRSF007828">
    <property type="entry name" value="Dipeptidyl-peptidase_III"/>
    <property type="match status" value="1"/>
</dbReference>
<keyword evidence="7 15" id="KW-0963">Cytoplasm</keyword>
<gene>
    <name evidence="18" type="ORF">DPMN_011297</name>
</gene>
<evidence type="ECO:0000256" key="7">
    <source>
        <dbReference type="ARBA" id="ARBA00022490"/>
    </source>
</evidence>
<dbReference type="Pfam" id="PF03571">
    <property type="entry name" value="Peptidase_M49"/>
    <property type="match status" value="1"/>
</dbReference>
<feature type="active site" evidence="16">
    <location>
        <position position="455"/>
    </location>
</feature>
<evidence type="ECO:0000256" key="6">
    <source>
        <dbReference type="ARBA" id="ARBA00022438"/>
    </source>
</evidence>
<dbReference type="Gene3D" id="3.30.540.30">
    <property type="match status" value="3"/>
</dbReference>
<dbReference type="AlphaFoldDB" id="A0A9D4S036"/>
<dbReference type="GO" id="GO:0004177">
    <property type="term" value="F:aminopeptidase activity"/>
    <property type="evidence" value="ECO:0007669"/>
    <property type="project" value="UniProtKB-KW"/>
</dbReference>
<evidence type="ECO:0000256" key="11">
    <source>
        <dbReference type="ARBA" id="ARBA00022833"/>
    </source>
</evidence>
<evidence type="ECO:0000256" key="10">
    <source>
        <dbReference type="ARBA" id="ARBA00022801"/>
    </source>
</evidence>
<keyword evidence="12 15" id="KW-0482">Metalloprotease</keyword>
<dbReference type="EC" id="3.4.14.4" evidence="4 15"/>
<accession>A0A9D4S036</accession>
<keyword evidence="9 15" id="KW-0479">Metal-binding</keyword>
<name>A0A9D4S036_DREPO</name>
<evidence type="ECO:0000256" key="8">
    <source>
        <dbReference type="ARBA" id="ARBA00022670"/>
    </source>
</evidence>
<evidence type="ECO:0000313" key="19">
    <source>
        <dbReference type="Proteomes" id="UP000828390"/>
    </source>
</evidence>
<comment type="similarity">
    <text evidence="3 15">Belongs to the peptidase M49 family.</text>
</comment>
<evidence type="ECO:0000256" key="15">
    <source>
        <dbReference type="PIRNR" id="PIRNR007828"/>
    </source>
</evidence>
<dbReference type="Proteomes" id="UP000828390">
    <property type="component" value="Unassembled WGS sequence"/>
</dbReference>
<keyword evidence="6 15" id="KW-0031">Aminopeptidase</keyword>
<dbReference type="PANTHER" id="PTHR23422">
    <property type="entry name" value="DIPEPTIDYL PEPTIDASE III-RELATED"/>
    <property type="match status" value="1"/>
</dbReference>
<feature type="binding site" evidence="17">
    <location>
        <position position="512"/>
    </location>
    <ligand>
        <name>Zn(2+)</name>
        <dbReference type="ChEBI" id="CHEBI:29105"/>
        <note>catalytic</note>
    </ligand>
</feature>
<dbReference type="GO" id="GO:0008235">
    <property type="term" value="F:metalloexopeptidase activity"/>
    <property type="evidence" value="ECO:0007669"/>
    <property type="project" value="InterPro"/>
</dbReference>
<dbReference type="EMBL" id="JAIWYP010000001">
    <property type="protein sequence ID" value="KAH3887281.1"/>
    <property type="molecule type" value="Genomic_DNA"/>
</dbReference>
<evidence type="ECO:0000256" key="1">
    <source>
        <dbReference type="ARBA" id="ARBA00001336"/>
    </source>
</evidence>
<organism evidence="18 19">
    <name type="scientific">Dreissena polymorpha</name>
    <name type="common">Zebra mussel</name>
    <name type="synonym">Mytilus polymorpha</name>
    <dbReference type="NCBI Taxonomy" id="45954"/>
    <lineage>
        <taxon>Eukaryota</taxon>
        <taxon>Metazoa</taxon>
        <taxon>Spiralia</taxon>
        <taxon>Lophotrochozoa</taxon>
        <taxon>Mollusca</taxon>
        <taxon>Bivalvia</taxon>
        <taxon>Autobranchia</taxon>
        <taxon>Heteroconchia</taxon>
        <taxon>Euheterodonta</taxon>
        <taxon>Imparidentia</taxon>
        <taxon>Neoheterodontei</taxon>
        <taxon>Myida</taxon>
        <taxon>Dreissenoidea</taxon>
        <taxon>Dreissenidae</taxon>
        <taxon>Dreissena</taxon>
    </lineage>
</organism>
<dbReference type="InterPro" id="IPR005317">
    <property type="entry name" value="Dipeptidyl-peptase3"/>
</dbReference>
<dbReference type="FunFam" id="3.30.540.30:FF:000003">
    <property type="entry name" value="Dipeptidyl peptidase 3"/>
    <property type="match status" value="1"/>
</dbReference>
<evidence type="ECO:0000256" key="17">
    <source>
        <dbReference type="PIRSR" id="PIRSR007828-2"/>
    </source>
</evidence>
<comment type="cofactor">
    <cofactor evidence="15 17">
        <name>Zn(2+)</name>
        <dbReference type="ChEBI" id="CHEBI:29105"/>
    </cofactor>
    <text evidence="15 17">Binds 1 zinc ion per subunit.</text>
</comment>
<comment type="catalytic activity">
    <reaction evidence="1 15">
        <text>Release of an N-terminal dipeptide from a peptide comprising four or more residues, with broad specificity. Also acts on dipeptidyl 2-naphthylamides.</text>
        <dbReference type="EC" id="3.4.14.4"/>
    </reaction>
</comment>
<evidence type="ECO:0000313" key="18">
    <source>
        <dbReference type="EMBL" id="KAH3887281.1"/>
    </source>
</evidence>
<evidence type="ECO:0000256" key="12">
    <source>
        <dbReference type="ARBA" id="ARBA00023049"/>
    </source>
</evidence>
<dbReference type="GO" id="GO:0006508">
    <property type="term" value="P:proteolysis"/>
    <property type="evidence" value="ECO:0007669"/>
    <property type="project" value="UniProtKB-KW"/>
</dbReference>
<dbReference type="GO" id="GO:0008239">
    <property type="term" value="F:dipeptidyl-peptidase activity"/>
    <property type="evidence" value="ECO:0007669"/>
    <property type="project" value="UniProtKB-UniRule"/>
</dbReference>
<evidence type="ECO:0000256" key="4">
    <source>
        <dbReference type="ARBA" id="ARBA00012063"/>
    </source>
</evidence>
<reference evidence="18" key="1">
    <citation type="journal article" date="2019" name="bioRxiv">
        <title>The Genome of the Zebra Mussel, Dreissena polymorpha: A Resource for Invasive Species Research.</title>
        <authorList>
            <person name="McCartney M.A."/>
            <person name="Auch B."/>
            <person name="Kono T."/>
            <person name="Mallez S."/>
            <person name="Zhang Y."/>
            <person name="Obille A."/>
            <person name="Becker A."/>
            <person name="Abrahante J.E."/>
            <person name="Garbe J."/>
            <person name="Badalamenti J.P."/>
            <person name="Herman A."/>
            <person name="Mangelson H."/>
            <person name="Liachko I."/>
            <person name="Sullivan S."/>
            <person name="Sone E.D."/>
            <person name="Koren S."/>
            <person name="Silverstein K.A.T."/>
            <person name="Beckman K.B."/>
            <person name="Gohl D.M."/>
        </authorList>
    </citation>
    <scope>NUCLEOTIDE SEQUENCE</scope>
    <source>
        <strain evidence="18">Duluth1</strain>
        <tissue evidence="18">Whole animal</tissue>
    </source>
</reference>
<dbReference type="PANTHER" id="PTHR23422:SF11">
    <property type="entry name" value="DIPEPTIDYL PEPTIDASE 3"/>
    <property type="match status" value="1"/>
</dbReference>
<dbReference type="GO" id="GO:0046872">
    <property type="term" value="F:metal ion binding"/>
    <property type="evidence" value="ECO:0007669"/>
    <property type="project" value="UniProtKB-KW"/>
</dbReference>
<dbReference type="OrthoDB" id="4694525at2759"/>
<keyword evidence="19" id="KW-1185">Reference proteome</keyword>
<evidence type="ECO:0000256" key="2">
    <source>
        <dbReference type="ARBA" id="ARBA00004496"/>
    </source>
</evidence>
<proteinExistence type="inferred from homology"/>
<sequence length="707" mass="81198">MSDSVFTEELHHLSPGTEFCLLECSAAFHKLSEREKKYAHYLSRACWYGGLIILYQVSPESPGIFILLHKLFKMQTFQEIQDLARTQGCTEDEIQAIRMYVAGFFTNFGNYSSFGNIKFIPDFSKETFKRLVMQSEAGKRDPEVMEGLWNSLSYRMYSLEKRHRKIGLGPMGTSTYYSFNCDMDDAKLAQEFMLSKNLNAFNTRLTKKSSYEYEIRLASSETGDGFIPGCDEELLKSHEFLAEGADEPVTFHVTRGDYSKLLAKVVSCFEKAKEFVTNEMESHMMDMYIASFTTGSVESHKDMARIWIKNKWPSVETFIAFLECYRDPLGVRGEFEAFVGIVNKERSAMYEELVDNTVRLLKNLPWPPEYEMDQFLIPETMSIDVLTYGASIISEGSNIPNYGDIRQDEGSKNTTFFNKIIVDCYNGETFIDIEDKDLYSKLMVSTYELHVGLHELYGHGSGKLFYEDCDGNLNFDINVVRHTETGEQIKSWYKTTETWETKFPTIGASYEECRAECVALYMIDNKDILRIFGHEHDGDDVVYVVWLSLLRLSLISLEFYAPETTTWQQPHMNAWFVILRVLMEAGQCFLELCEVTGSDGIPDLVVRLDRQKILTVGKPAIGNFLRKLQVYRATGDFENAKKMYDHYSEVTDDGDVKFLSLREIVLAHRIPRKMFVQHNTVIDKDDNVVLKSYEASNCSVVRGTVSA</sequence>
<evidence type="ECO:0000256" key="16">
    <source>
        <dbReference type="PIRSR" id="PIRSR007828-1"/>
    </source>
</evidence>
<keyword evidence="8 15" id="KW-0645">Protease</keyword>
<comment type="caution">
    <text evidence="18">The sequence shown here is derived from an EMBL/GenBank/DDBJ whole genome shotgun (WGS) entry which is preliminary data.</text>
</comment>